<proteinExistence type="predicted"/>
<reference evidence="2" key="1">
    <citation type="submission" date="2022-11" db="UniProtKB">
        <authorList>
            <consortium name="WormBaseParasite"/>
        </authorList>
    </citation>
    <scope>IDENTIFICATION</scope>
</reference>
<evidence type="ECO:0000313" key="1">
    <source>
        <dbReference type="Proteomes" id="UP000887579"/>
    </source>
</evidence>
<dbReference type="WBParaSite" id="ES5_v2.g21244.t1">
    <property type="protein sequence ID" value="ES5_v2.g21244.t1"/>
    <property type="gene ID" value="ES5_v2.g21244"/>
</dbReference>
<organism evidence="1 2">
    <name type="scientific">Panagrolaimus sp. ES5</name>
    <dbReference type="NCBI Taxonomy" id="591445"/>
    <lineage>
        <taxon>Eukaryota</taxon>
        <taxon>Metazoa</taxon>
        <taxon>Ecdysozoa</taxon>
        <taxon>Nematoda</taxon>
        <taxon>Chromadorea</taxon>
        <taxon>Rhabditida</taxon>
        <taxon>Tylenchina</taxon>
        <taxon>Panagrolaimomorpha</taxon>
        <taxon>Panagrolaimoidea</taxon>
        <taxon>Panagrolaimidae</taxon>
        <taxon>Panagrolaimus</taxon>
    </lineage>
</organism>
<name>A0AC34FV48_9BILA</name>
<evidence type="ECO:0000313" key="2">
    <source>
        <dbReference type="WBParaSite" id="ES5_v2.g21244.t1"/>
    </source>
</evidence>
<protein>
    <submittedName>
        <fullName evidence="2">Uncharacterized protein</fullName>
    </submittedName>
</protein>
<sequence length="257" mass="31055">MDKFNRINLESLPPYYQTACTKLRQDLQESATNVEMVKHCEKFLESYFMIPPLWYDFLKLLKSTDAMSYLIENYSYQALQQFYSEELYPHLILGSKPFTRTIRAPQYFFSKTKRMTVEQLEDGLTYPHEHLDNLFYHYIQLTGNPLPPRLYKEYTKAKKIYDKLCEGYENEAKWIKVLATVEDDDYIKQNIEARIAREYTNKKLWRLYIQYLDDKNDMWILSIFCRYCNFFIEDLGMREKYLAKLEFFAALEEPVSK</sequence>
<accession>A0AC34FV48</accession>
<dbReference type="Proteomes" id="UP000887579">
    <property type="component" value="Unplaced"/>
</dbReference>